<dbReference type="GO" id="GO:0004523">
    <property type="term" value="F:RNA-DNA hybrid ribonuclease activity"/>
    <property type="evidence" value="ECO:0007669"/>
    <property type="project" value="InterPro"/>
</dbReference>
<feature type="active site" description="Tele-phosphohistidine intermediate" evidence="1">
    <location>
        <position position="172"/>
    </location>
</feature>
<sequence>MTRRLVVEADGGSRGNPGPAGYGALVRDATTGKVLAERAESVGRATNNVAEYGGLVAGLQAALDLDPTADVEVRMDSKLVVEQMSGRWKVKHPDMQKLALQAQQIARQLGSVRYTWVPRAQNGAADALANSAMDGRPVHRDLAAEPTTAGDDVQPVPPRAPAVTTVTHLLRHGRTEHTPERRYSGRNDLPLSAIGRAEAEAGAKRAAELGIDVIVASPLRRTRETAEVVGAVLGLPVQYDDDLVELDFGDFEGLTAEEAKQRHPLAARRFAEDISVAAPGGESVADVSDRVARARARILRGHAGKTVLVVSHVTPIKLLLAAGLDVPDDVVHRVFLEAASLSTIAWRSDGRAAVRLVNDTGHLR</sequence>
<dbReference type="InterPro" id="IPR029033">
    <property type="entry name" value="His_PPase_superfam"/>
</dbReference>
<dbReference type="InterPro" id="IPR002156">
    <property type="entry name" value="RNaseH_domain"/>
</dbReference>
<proteinExistence type="predicted"/>
<evidence type="ECO:0000313" key="7">
    <source>
        <dbReference type="Proteomes" id="UP000198680"/>
    </source>
</evidence>
<feature type="region of interest" description="Disordered" evidence="4">
    <location>
        <begin position="1"/>
        <end position="21"/>
    </location>
</feature>
<feature type="binding site" evidence="3">
    <location>
        <position position="221"/>
    </location>
    <ligand>
        <name>substrate</name>
    </ligand>
</feature>
<dbReference type="EMBL" id="FNHE01000007">
    <property type="protein sequence ID" value="SDM65310.1"/>
    <property type="molecule type" value="Genomic_DNA"/>
</dbReference>
<dbReference type="InterPro" id="IPR050275">
    <property type="entry name" value="PGM_Phosphatase"/>
</dbReference>
<dbReference type="Gene3D" id="3.40.50.1240">
    <property type="entry name" value="Phosphoglycerate mutase-like"/>
    <property type="match status" value="1"/>
</dbReference>
<dbReference type="RefSeq" id="WP_091219774.1">
    <property type="nucleotide sequence ID" value="NZ_FNHE01000007.1"/>
</dbReference>
<feature type="compositionally biased region" description="Gly residues" evidence="4">
    <location>
        <begin position="12"/>
        <end position="21"/>
    </location>
</feature>
<dbReference type="PANTHER" id="PTHR48100:SF1">
    <property type="entry name" value="HISTIDINE PHOSPHATASE FAMILY PROTEIN-RELATED"/>
    <property type="match status" value="1"/>
</dbReference>
<evidence type="ECO:0000313" key="6">
    <source>
        <dbReference type="EMBL" id="SDM65310.1"/>
    </source>
</evidence>
<dbReference type="GO" id="GO:0003676">
    <property type="term" value="F:nucleic acid binding"/>
    <property type="evidence" value="ECO:0007669"/>
    <property type="project" value="InterPro"/>
</dbReference>
<dbReference type="InterPro" id="IPR013078">
    <property type="entry name" value="His_Pase_superF_clade-1"/>
</dbReference>
<dbReference type="SUPFAM" id="SSF53098">
    <property type="entry name" value="Ribonuclease H-like"/>
    <property type="match status" value="1"/>
</dbReference>
<evidence type="ECO:0000256" key="3">
    <source>
        <dbReference type="PIRSR" id="PIRSR613078-2"/>
    </source>
</evidence>
<name>A0A1G9UZQ2_9ACTN</name>
<dbReference type="InterPro" id="IPR036397">
    <property type="entry name" value="RNaseH_sf"/>
</dbReference>
<dbReference type="OrthoDB" id="5296884at2"/>
<dbReference type="CDD" id="cd09279">
    <property type="entry name" value="RNase_HI_like"/>
    <property type="match status" value="1"/>
</dbReference>
<protein>
    <submittedName>
        <fullName evidence="6">Probable phosphoglycerate mutase</fullName>
    </submittedName>
</protein>
<dbReference type="CDD" id="cd07067">
    <property type="entry name" value="HP_PGM_like"/>
    <property type="match status" value="1"/>
</dbReference>
<dbReference type="InterPro" id="IPR014636">
    <property type="entry name" value="RNaseH/PGlycerate_mutase"/>
</dbReference>
<reference evidence="7" key="1">
    <citation type="submission" date="2016-10" db="EMBL/GenBank/DDBJ databases">
        <authorList>
            <person name="Varghese N."/>
            <person name="Submissions S."/>
        </authorList>
    </citation>
    <scope>NUCLEOTIDE SEQUENCE [LARGE SCALE GENOMIC DNA]</scope>
    <source>
        <strain evidence="7">DSM 45419</strain>
    </source>
</reference>
<dbReference type="PROSITE" id="PS50879">
    <property type="entry name" value="RNASE_H_1"/>
    <property type="match status" value="1"/>
</dbReference>
<feature type="active site" description="Proton donor/acceptor" evidence="2">
    <location>
        <position position="245"/>
    </location>
</feature>
<gene>
    <name evidence="6" type="ORF">SAMN05660642_03017</name>
</gene>
<feature type="domain" description="RNase H type-1" evidence="5">
    <location>
        <begin position="1"/>
        <end position="134"/>
    </location>
</feature>
<evidence type="ECO:0000256" key="2">
    <source>
        <dbReference type="PIRSR" id="PIRSR613078-1"/>
    </source>
</evidence>
<dbReference type="GO" id="GO:0005737">
    <property type="term" value="C:cytoplasm"/>
    <property type="evidence" value="ECO:0007669"/>
    <property type="project" value="TreeGrafter"/>
</dbReference>
<dbReference type="SUPFAM" id="SSF53254">
    <property type="entry name" value="Phosphoglycerate mutase-like"/>
    <property type="match status" value="1"/>
</dbReference>
<accession>A0A1G9UZQ2</accession>
<organism evidence="6 7">
    <name type="scientific">Geodermatophilus siccatus</name>
    <dbReference type="NCBI Taxonomy" id="1137991"/>
    <lineage>
        <taxon>Bacteria</taxon>
        <taxon>Bacillati</taxon>
        <taxon>Actinomycetota</taxon>
        <taxon>Actinomycetes</taxon>
        <taxon>Geodermatophilales</taxon>
        <taxon>Geodermatophilaceae</taxon>
        <taxon>Geodermatophilus</taxon>
    </lineage>
</organism>
<dbReference type="PIRSF" id="PIRSF036922">
    <property type="entry name" value="RNaseH_PGAM"/>
    <property type="match status" value="1"/>
</dbReference>
<dbReference type="Pfam" id="PF13456">
    <property type="entry name" value="RVT_3"/>
    <property type="match status" value="1"/>
</dbReference>
<dbReference type="NCBIfam" id="NF005567">
    <property type="entry name" value="PRK07238.1"/>
    <property type="match status" value="1"/>
</dbReference>
<dbReference type="GO" id="GO:0016791">
    <property type="term" value="F:phosphatase activity"/>
    <property type="evidence" value="ECO:0007669"/>
    <property type="project" value="TreeGrafter"/>
</dbReference>
<feature type="active site" description="Proton donor/acceptor; for phosphatase activity" evidence="1">
    <location>
        <position position="245"/>
    </location>
</feature>
<dbReference type="AlphaFoldDB" id="A0A1G9UZQ2"/>
<dbReference type="Pfam" id="PF00300">
    <property type="entry name" value="His_Phos_1"/>
    <property type="match status" value="1"/>
</dbReference>
<evidence type="ECO:0000259" key="5">
    <source>
        <dbReference type="PROSITE" id="PS50879"/>
    </source>
</evidence>
<evidence type="ECO:0000256" key="4">
    <source>
        <dbReference type="SAM" id="MobiDB-lite"/>
    </source>
</evidence>
<dbReference type="PANTHER" id="PTHR48100">
    <property type="entry name" value="BROAD-SPECIFICITY PHOSPHATASE YOR283W-RELATED"/>
    <property type="match status" value="1"/>
</dbReference>
<dbReference type="InterPro" id="IPR012337">
    <property type="entry name" value="RNaseH-like_sf"/>
</dbReference>
<dbReference type="Gene3D" id="3.30.420.10">
    <property type="entry name" value="Ribonuclease H-like superfamily/Ribonuclease H"/>
    <property type="match status" value="1"/>
</dbReference>
<dbReference type="Proteomes" id="UP000198680">
    <property type="component" value="Unassembled WGS sequence"/>
</dbReference>
<evidence type="ECO:0000256" key="1">
    <source>
        <dbReference type="PIRSR" id="PIRSR036922-1"/>
    </source>
</evidence>
<dbReference type="SMART" id="SM00855">
    <property type="entry name" value="PGAM"/>
    <property type="match status" value="1"/>
</dbReference>
<dbReference type="STRING" id="1137991.SAMN05660642_03017"/>
<keyword evidence="7" id="KW-1185">Reference proteome</keyword>